<sequence>MSTLHAAAQKPTEGEQNNSRVLLSLRDCRSSSPTDPWFSDRFASAATVGNTFIVTQQLHTSECLLSLPRSDQVLGRGRDNAVEHEKDVHNERSALAEQPESELADLPDEVIDPTDEVELKEDESDLRQHLLPPDLIQLPTMSTTRSLQKRHLTALTALMHVSLLRRDWERAYKAFSVLIRMKDVNFKKIWGIGLEVLKHARPDKAPLYLKRMCIRYPVLSNANKDALDARTFFRALILLRIERAQHNPKEYSIAQEEMEEKLSDPSYTDDPMLHTYTGMVCLARSGHETDIRIREMLREIARKCFEATAIKGGVTGISHQILRELQALKKDESKDDSED</sequence>
<dbReference type="PANTHER" id="PTHR28244:SF1">
    <property type="entry name" value="RNA POLYMERASE I-SPECIFIC TRANSCRIPTION INITIATION FACTOR RRN11"/>
    <property type="match status" value="1"/>
</dbReference>
<dbReference type="GO" id="GO:0001164">
    <property type="term" value="F:RNA polymerase I core promoter sequence-specific DNA binding"/>
    <property type="evidence" value="ECO:0007669"/>
    <property type="project" value="InterPro"/>
</dbReference>
<name>A0A0E9NMD4_SAICN</name>
<reference evidence="1 2" key="2">
    <citation type="journal article" date="2014" name="J. Gen. Appl. Microbiol.">
        <title>The early diverging ascomycetous budding yeast Saitoella complicata has three histone deacetylases belonging to the Clr6, Hos2, and Rpd3 lineages.</title>
        <authorList>
            <person name="Nishida H."/>
            <person name="Matsumoto T."/>
            <person name="Kondo S."/>
            <person name="Hamamoto M."/>
            <person name="Yoshikawa H."/>
        </authorList>
    </citation>
    <scope>NUCLEOTIDE SEQUENCE [LARGE SCALE GENOMIC DNA]</scope>
    <source>
        <strain evidence="1 2">NRRL Y-17804</strain>
    </source>
</reference>
<dbReference type="InterPro" id="IPR007224">
    <property type="entry name" value="TIF_Rrn11"/>
</dbReference>
<dbReference type="GO" id="GO:0017025">
    <property type="term" value="F:TBP-class protein binding"/>
    <property type="evidence" value="ECO:0007669"/>
    <property type="project" value="TreeGrafter"/>
</dbReference>
<gene>
    <name evidence="1" type="ORF">G7K_5149-t1</name>
</gene>
<keyword evidence="2" id="KW-1185">Reference proteome</keyword>
<dbReference type="EMBL" id="BACD03000040">
    <property type="protein sequence ID" value="GAO51037.1"/>
    <property type="molecule type" value="Genomic_DNA"/>
</dbReference>
<dbReference type="Proteomes" id="UP000033140">
    <property type="component" value="Unassembled WGS sequence"/>
</dbReference>
<dbReference type="OMA" id="VHNERSA"/>
<protein>
    <submittedName>
        <fullName evidence="1">Uncharacterized protein</fullName>
    </submittedName>
</protein>
<dbReference type="InterPro" id="IPR053029">
    <property type="entry name" value="RNA_pol_I-specific_init_factor"/>
</dbReference>
<dbReference type="PANTHER" id="PTHR28244">
    <property type="entry name" value="RNA POLYMERASE I-SPECIFIC TRANSCRIPTION INITIATION FACTOR RRN11"/>
    <property type="match status" value="1"/>
</dbReference>
<reference evidence="1 2" key="1">
    <citation type="journal article" date="2011" name="J. Gen. Appl. Microbiol.">
        <title>Draft genome sequencing of the enigmatic yeast Saitoella complicata.</title>
        <authorList>
            <person name="Nishida H."/>
            <person name="Hamamoto M."/>
            <person name="Sugiyama J."/>
        </authorList>
    </citation>
    <scope>NUCLEOTIDE SEQUENCE [LARGE SCALE GENOMIC DNA]</scope>
    <source>
        <strain evidence="1 2">NRRL Y-17804</strain>
    </source>
</reference>
<dbReference type="GO" id="GO:0001181">
    <property type="term" value="F:RNA polymerase I general transcription initiation factor activity"/>
    <property type="evidence" value="ECO:0007669"/>
    <property type="project" value="InterPro"/>
</dbReference>
<dbReference type="Pfam" id="PF04090">
    <property type="entry name" value="Rrn11"/>
    <property type="match status" value="1"/>
</dbReference>
<dbReference type="AlphaFoldDB" id="A0A0E9NMD4"/>
<proteinExistence type="predicted"/>
<organism evidence="1 2">
    <name type="scientific">Saitoella complicata (strain BCRC 22490 / CBS 7301 / JCM 7358 / NBRC 10748 / NRRL Y-17804)</name>
    <dbReference type="NCBI Taxonomy" id="698492"/>
    <lineage>
        <taxon>Eukaryota</taxon>
        <taxon>Fungi</taxon>
        <taxon>Dikarya</taxon>
        <taxon>Ascomycota</taxon>
        <taxon>Taphrinomycotina</taxon>
        <taxon>Taphrinomycotina incertae sedis</taxon>
        <taxon>Saitoella</taxon>
    </lineage>
</organism>
<dbReference type="GO" id="GO:0070860">
    <property type="term" value="C:RNA polymerase I core factor complex"/>
    <property type="evidence" value="ECO:0007669"/>
    <property type="project" value="TreeGrafter"/>
</dbReference>
<reference evidence="1 2" key="3">
    <citation type="journal article" date="2015" name="Genome Announc.">
        <title>Draft Genome Sequence of the Archiascomycetous Yeast Saitoella complicata.</title>
        <authorList>
            <person name="Yamauchi K."/>
            <person name="Kondo S."/>
            <person name="Hamamoto M."/>
            <person name="Takahashi Y."/>
            <person name="Ogura Y."/>
            <person name="Hayashi T."/>
            <person name="Nishida H."/>
        </authorList>
    </citation>
    <scope>NUCLEOTIDE SEQUENCE [LARGE SCALE GENOMIC DNA]</scope>
    <source>
        <strain evidence="1 2">NRRL Y-17804</strain>
    </source>
</reference>
<comment type="caution">
    <text evidence="1">The sequence shown here is derived from an EMBL/GenBank/DDBJ whole genome shotgun (WGS) entry which is preliminary data.</text>
</comment>
<evidence type="ECO:0000313" key="2">
    <source>
        <dbReference type="Proteomes" id="UP000033140"/>
    </source>
</evidence>
<dbReference type="STRING" id="698492.A0A0E9NMD4"/>
<dbReference type="GO" id="GO:0042790">
    <property type="term" value="P:nucleolar large rRNA transcription by RNA polymerase I"/>
    <property type="evidence" value="ECO:0007669"/>
    <property type="project" value="TreeGrafter"/>
</dbReference>
<accession>A0A0E9NMD4</accession>
<evidence type="ECO:0000313" key="1">
    <source>
        <dbReference type="EMBL" id="GAO51037.1"/>
    </source>
</evidence>